<dbReference type="Proteomes" id="UP000250169">
    <property type="component" value="Unassembled WGS sequence"/>
</dbReference>
<gene>
    <name evidence="9" type="ORF">NCTC11545_00129</name>
    <name evidence="8" type="ORF">NCTC11546_01623</name>
</gene>
<dbReference type="InterPro" id="IPR012944">
    <property type="entry name" value="SusD_RagB_dom"/>
</dbReference>
<dbReference type="Pfam" id="PF07980">
    <property type="entry name" value="SusD_RagB"/>
    <property type="match status" value="1"/>
</dbReference>
<dbReference type="Gene3D" id="1.25.40.390">
    <property type="match status" value="1"/>
</dbReference>
<evidence type="ECO:0000256" key="1">
    <source>
        <dbReference type="ARBA" id="ARBA00004442"/>
    </source>
</evidence>
<evidence type="ECO:0000256" key="2">
    <source>
        <dbReference type="ARBA" id="ARBA00006275"/>
    </source>
</evidence>
<evidence type="ECO:0000313" key="10">
    <source>
        <dbReference type="Proteomes" id="UP000249891"/>
    </source>
</evidence>
<dbReference type="Pfam" id="PF14322">
    <property type="entry name" value="SusD-like_3"/>
    <property type="match status" value="1"/>
</dbReference>
<comment type="subcellular location">
    <subcellularLocation>
        <location evidence="1">Cell outer membrane</location>
    </subcellularLocation>
</comment>
<evidence type="ECO:0000256" key="3">
    <source>
        <dbReference type="ARBA" id="ARBA00022729"/>
    </source>
</evidence>
<dbReference type="Proteomes" id="UP000249891">
    <property type="component" value="Unassembled WGS sequence"/>
</dbReference>
<protein>
    <submittedName>
        <fullName evidence="9">SusD family</fullName>
    </submittedName>
</protein>
<dbReference type="SUPFAM" id="SSF48452">
    <property type="entry name" value="TPR-like"/>
    <property type="match status" value="1"/>
</dbReference>
<dbReference type="AlphaFoldDB" id="A0A2X2UTS4"/>
<comment type="similarity">
    <text evidence="2">Belongs to the SusD family.</text>
</comment>
<evidence type="ECO:0000313" key="8">
    <source>
        <dbReference type="EMBL" id="SQA78392.1"/>
    </source>
</evidence>
<accession>A0A2X2UTS4</accession>
<dbReference type="InterPro" id="IPR033985">
    <property type="entry name" value="SusD-like_N"/>
</dbReference>
<dbReference type="EMBL" id="UARG01000017">
    <property type="protein sequence ID" value="SQA78392.1"/>
    <property type="molecule type" value="Genomic_DNA"/>
</dbReference>
<dbReference type="EMBL" id="UAVS01000001">
    <property type="protein sequence ID" value="SQA92700.1"/>
    <property type="molecule type" value="Genomic_DNA"/>
</dbReference>
<evidence type="ECO:0000256" key="4">
    <source>
        <dbReference type="ARBA" id="ARBA00023136"/>
    </source>
</evidence>
<feature type="domain" description="SusD-like N-terminal" evidence="7">
    <location>
        <begin position="22"/>
        <end position="219"/>
    </location>
</feature>
<dbReference type="GO" id="GO:0009279">
    <property type="term" value="C:cell outer membrane"/>
    <property type="evidence" value="ECO:0007669"/>
    <property type="project" value="UniProtKB-SubCell"/>
</dbReference>
<evidence type="ECO:0000313" key="11">
    <source>
        <dbReference type="Proteomes" id="UP000250169"/>
    </source>
</evidence>
<dbReference type="InterPro" id="IPR011990">
    <property type="entry name" value="TPR-like_helical_dom_sf"/>
</dbReference>
<evidence type="ECO:0000259" key="7">
    <source>
        <dbReference type="Pfam" id="PF14322"/>
    </source>
</evidence>
<evidence type="ECO:0000256" key="5">
    <source>
        <dbReference type="ARBA" id="ARBA00023237"/>
    </source>
</evidence>
<feature type="domain" description="RagB/SusD" evidence="6">
    <location>
        <begin position="317"/>
        <end position="615"/>
    </location>
</feature>
<keyword evidence="4" id="KW-0472">Membrane</keyword>
<proteinExistence type="inferred from homology"/>
<name>A0A2X2UTS4_CAPOC</name>
<evidence type="ECO:0000313" key="9">
    <source>
        <dbReference type="EMBL" id="SQA92700.1"/>
    </source>
</evidence>
<dbReference type="RefSeq" id="WP_111971897.1">
    <property type="nucleotide sequence ID" value="NZ_UARG01000017.1"/>
</dbReference>
<sequence>MKKIYKNIIIATFSVGLIGCNKFLDREPLSNITPQQYFNTESDLAAYTITYYNFPTHGGYNIGIFKDDNGTDNQATTNANVAWVKGQWHVPKGTEGYDFGNIRAINYFLAEVTPKIEAGKITGTPANINHYLGEAYFLRAYEYFDRLQSYGDYPIVKTVLPDNEDELIEASKRRPRNEVARFILQDLDKAISLLKSSPVEGKNRISKEVAQLFRSRVALFEGTWLKYHKGTAQVPGGMGWPGTKVSYLSGFSINIDSEINYFLTEAMASAKVVADAFPLVANDHNTTGTAVFSNPYFKMYGDNSQSGYSEVLFWRQYSADKSVGHYTNGFLTGGANSGYTRGFVDAFLMKNGLPIYASGSGYQGDADLTTVKVDRDERLQLFMRVPGDYLAVTQQDNSYPDIINSVTERKAVTGYNVKKGLNGDAKYLTDAVLTEAGCIVFRAAEAYLNYIEACYVKNNSLDGDADRYWKALRARAGVSENYNATIAATDLTKENDWAVYSAGQKVDATLYNIRRERRCEFIAEGIRNNDLRRWRAMDQLRNYQIEGMNLWTSMYDKPTYKNNNGTSKLVALPAASPNISAKTLSVYIRPYQIIQQNNLYYNGITWTKAHYLSPIGFENFLRTSKGGNVATSVIYQNPGWPVQADGIPTE</sequence>
<keyword evidence="5" id="KW-0998">Cell outer membrane</keyword>
<reference evidence="10 11" key="1">
    <citation type="submission" date="2018-06" db="EMBL/GenBank/DDBJ databases">
        <authorList>
            <consortium name="Pathogen Informatics"/>
            <person name="Doyle S."/>
        </authorList>
    </citation>
    <scope>NUCLEOTIDE SEQUENCE [LARGE SCALE GENOMIC DNA]</scope>
    <source>
        <strain evidence="9 11">NCTC11545</strain>
        <strain evidence="8 10">NCTC11546</strain>
    </source>
</reference>
<evidence type="ECO:0000259" key="6">
    <source>
        <dbReference type="Pfam" id="PF07980"/>
    </source>
</evidence>
<organism evidence="9 11">
    <name type="scientific">Capnocytophaga ochracea</name>
    <dbReference type="NCBI Taxonomy" id="1018"/>
    <lineage>
        <taxon>Bacteria</taxon>
        <taxon>Pseudomonadati</taxon>
        <taxon>Bacteroidota</taxon>
        <taxon>Flavobacteriia</taxon>
        <taxon>Flavobacteriales</taxon>
        <taxon>Flavobacteriaceae</taxon>
        <taxon>Capnocytophaga</taxon>
    </lineage>
</organism>
<keyword evidence="3" id="KW-0732">Signal</keyword>
<dbReference type="PROSITE" id="PS51257">
    <property type="entry name" value="PROKAR_LIPOPROTEIN"/>
    <property type="match status" value="1"/>
</dbReference>